<reference evidence="4" key="1">
    <citation type="submission" date="2017-11" db="EMBL/GenBank/DDBJ databases">
        <authorList>
            <person name="Zhu W."/>
        </authorList>
    </citation>
    <scope>NUCLEOTIDE SEQUENCE [LARGE SCALE GENOMIC DNA]</scope>
    <source>
        <strain evidence="4">160</strain>
    </source>
</reference>
<evidence type="ECO:0000259" key="2">
    <source>
        <dbReference type="Pfam" id="PF01939"/>
    </source>
</evidence>
<keyword evidence="4" id="KW-1185">Reference proteome</keyword>
<dbReference type="KEGG" id="ocn:CUC15_04360"/>
<evidence type="ECO:0000256" key="1">
    <source>
        <dbReference type="ARBA" id="ARBA00023125"/>
    </source>
</evidence>
<gene>
    <name evidence="3" type="ORF">CUC15_04360</name>
</gene>
<dbReference type="EMBL" id="CP024848">
    <property type="protein sequence ID" value="AXI08243.1"/>
    <property type="molecule type" value="Genomic_DNA"/>
</dbReference>
<proteinExistence type="predicted"/>
<dbReference type="PANTHER" id="PTHR38814">
    <property type="entry name" value="ENDONUCLEASE NUCS"/>
    <property type="match status" value="1"/>
</dbReference>
<evidence type="ECO:0000313" key="3">
    <source>
        <dbReference type="EMBL" id="AXI08243.1"/>
    </source>
</evidence>
<dbReference type="Proteomes" id="UP000253908">
    <property type="component" value="Chromosome"/>
</dbReference>
<dbReference type="RefSeq" id="WP_114915536.1">
    <property type="nucleotide sequence ID" value="NZ_CP024848.1"/>
</dbReference>
<dbReference type="GO" id="GO:0004519">
    <property type="term" value="F:endonuclease activity"/>
    <property type="evidence" value="ECO:0007669"/>
    <property type="project" value="InterPro"/>
</dbReference>
<keyword evidence="1" id="KW-0238">DNA-binding</keyword>
<dbReference type="GO" id="GO:0003677">
    <property type="term" value="F:DNA binding"/>
    <property type="evidence" value="ECO:0007669"/>
    <property type="project" value="UniProtKB-KW"/>
</dbReference>
<dbReference type="Pfam" id="PF01939">
    <property type="entry name" value="NucS_C"/>
    <property type="match status" value="1"/>
</dbReference>
<organism evidence="3 4">
    <name type="scientific">Oceanobacillus zhaokaii</name>
    <dbReference type="NCBI Taxonomy" id="2052660"/>
    <lineage>
        <taxon>Bacteria</taxon>
        <taxon>Bacillati</taxon>
        <taxon>Bacillota</taxon>
        <taxon>Bacilli</taxon>
        <taxon>Bacillales</taxon>
        <taxon>Bacillaceae</taxon>
        <taxon>Oceanobacillus</taxon>
    </lineage>
</organism>
<accession>A0A345PE13</accession>
<dbReference type="Gene3D" id="3.40.1350.10">
    <property type="match status" value="1"/>
</dbReference>
<dbReference type="InterPro" id="IPR002793">
    <property type="entry name" value="Endonuclease_NucS"/>
</dbReference>
<dbReference type="OrthoDB" id="3344925at2"/>
<evidence type="ECO:0000313" key="4">
    <source>
        <dbReference type="Proteomes" id="UP000253908"/>
    </source>
</evidence>
<dbReference type="InterPro" id="IPR048301">
    <property type="entry name" value="NucS_C"/>
</dbReference>
<protein>
    <recommendedName>
        <fullName evidence="2">Endonuclease NucS C-terminal domain-containing protein</fullName>
    </recommendedName>
</protein>
<dbReference type="InterPro" id="IPR011856">
    <property type="entry name" value="tRNA_endonuc-like_dom_sf"/>
</dbReference>
<feature type="domain" description="Endonuclease NucS C-terminal" evidence="2">
    <location>
        <begin position="5"/>
        <end position="110"/>
    </location>
</feature>
<name>A0A345PE13_9BACI</name>
<dbReference type="PANTHER" id="PTHR38814:SF1">
    <property type="entry name" value="ENDONUCLEASE NUCS"/>
    <property type="match status" value="1"/>
</dbReference>
<sequence length="391" mass="45692">MQILSEREIEDILVLHPELIESGLTLLERQGQLENRRTDLLFKDSNNQILLIELKKSVVLEEHVEQIDDYMRKINNLHKGQNRGMILGQLIPPSIQQLCDQRQIEWKEITIEDIYTYLHQHDNELLDKIFYAEKLTEKPNEVQTLSFHNYMNATSSPLGGPYTTYQFFMPKDASLELSEDKQENQKVADEIKESILSLEFNRKLFNGNVMVMRTPETEPSWSVKAKGAWQGYTIDYLLYISSNSQPIPCELYLGTIGYRGNPRAVYLDEKSRFIQLGIGKGKQKVTTQYGYHKYLKTKQRALFPFYELKFPRSIPKENWEKIYYKLNEYGYTVRKSEAKESQLLWIGEIALDHGEKTNQVANLIEALFATTIVKSHYMREGKGISFEFLSF</sequence>
<dbReference type="AlphaFoldDB" id="A0A345PE13"/>